<evidence type="ECO:0000256" key="1">
    <source>
        <dbReference type="ARBA" id="ARBA00003518"/>
    </source>
</evidence>
<name>A0A6L9XY62_9MICO</name>
<dbReference type="NCBIfam" id="TIGR00876">
    <property type="entry name" value="tal_mycobact"/>
    <property type="match status" value="1"/>
</dbReference>
<keyword evidence="13" id="KW-1185">Reference proteome</keyword>
<dbReference type="InterPro" id="IPR018225">
    <property type="entry name" value="Transaldolase_AS"/>
</dbReference>
<dbReference type="GO" id="GO:0005975">
    <property type="term" value="P:carbohydrate metabolic process"/>
    <property type="evidence" value="ECO:0007669"/>
    <property type="project" value="InterPro"/>
</dbReference>
<evidence type="ECO:0000256" key="6">
    <source>
        <dbReference type="ARBA" id="ARBA00022490"/>
    </source>
</evidence>
<dbReference type="GO" id="GO:0004801">
    <property type="term" value="F:transaldolase activity"/>
    <property type="evidence" value="ECO:0007669"/>
    <property type="project" value="UniProtKB-UniRule"/>
</dbReference>
<keyword evidence="9 11" id="KW-0704">Schiff base</keyword>
<evidence type="ECO:0000256" key="5">
    <source>
        <dbReference type="ARBA" id="ARBA00013151"/>
    </source>
</evidence>
<gene>
    <name evidence="11 12" type="primary">tal</name>
    <name evidence="12" type="ORF">G3T36_08525</name>
</gene>
<comment type="function">
    <text evidence="1 11">Transaldolase is important for the balance of metabolites in the pentose-phosphate pathway.</text>
</comment>
<protein>
    <recommendedName>
        <fullName evidence="5 11">Transaldolase</fullName>
        <ecNumber evidence="5 11">2.2.1.2</ecNumber>
    </recommendedName>
</protein>
<comment type="subcellular location">
    <subcellularLocation>
        <location evidence="2 11">Cytoplasm</location>
    </subcellularLocation>
</comment>
<dbReference type="SUPFAM" id="SSF51569">
    <property type="entry name" value="Aldolase"/>
    <property type="match status" value="1"/>
</dbReference>
<accession>A0A6L9XY62</accession>
<keyword evidence="7 11" id="KW-0808">Transferase</keyword>
<comment type="caution">
    <text evidence="12">The sequence shown here is derived from an EMBL/GenBank/DDBJ whole genome shotgun (WGS) entry which is preliminary data.</text>
</comment>
<dbReference type="InterPro" id="IPR004732">
    <property type="entry name" value="Transaldolase_2"/>
</dbReference>
<keyword evidence="6 11" id="KW-0963">Cytoplasm</keyword>
<dbReference type="Pfam" id="PF00923">
    <property type="entry name" value="TAL_FSA"/>
    <property type="match status" value="1"/>
</dbReference>
<dbReference type="PANTHER" id="PTHR10683:SF31">
    <property type="entry name" value="TRANSALDOLASE"/>
    <property type="match status" value="1"/>
</dbReference>
<evidence type="ECO:0000256" key="8">
    <source>
        <dbReference type="ARBA" id="ARBA00023126"/>
    </source>
</evidence>
<dbReference type="Proteomes" id="UP000474967">
    <property type="component" value="Unassembled WGS sequence"/>
</dbReference>
<dbReference type="EC" id="2.2.1.2" evidence="5 11"/>
<dbReference type="AlphaFoldDB" id="A0A6L9XY62"/>
<feature type="active site" description="Schiff-base intermediate with substrate" evidence="11">
    <location>
        <position position="139"/>
    </location>
</feature>
<evidence type="ECO:0000256" key="11">
    <source>
        <dbReference type="HAMAP-Rule" id="MF_00493"/>
    </source>
</evidence>
<dbReference type="InterPro" id="IPR001585">
    <property type="entry name" value="TAL/FSA"/>
</dbReference>
<evidence type="ECO:0000256" key="7">
    <source>
        <dbReference type="ARBA" id="ARBA00022679"/>
    </source>
</evidence>
<comment type="catalytic activity">
    <reaction evidence="10 11">
        <text>D-sedoheptulose 7-phosphate + D-glyceraldehyde 3-phosphate = D-erythrose 4-phosphate + beta-D-fructose 6-phosphate</text>
        <dbReference type="Rhea" id="RHEA:17053"/>
        <dbReference type="ChEBI" id="CHEBI:16897"/>
        <dbReference type="ChEBI" id="CHEBI:57483"/>
        <dbReference type="ChEBI" id="CHEBI:57634"/>
        <dbReference type="ChEBI" id="CHEBI:59776"/>
        <dbReference type="EC" id="2.2.1.2"/>
    </reaction>
</comment>
<evidence type="ECO:0000256" key="2">
    <source>
        <dbReference type="ARBA" id="ARBA00004496"/>
    </source>
</evidence>
<dbReference type="Gene3D" id="3.20.20.70">
    <property type="entry name" value="Aldolase class I"/>
    <property type="match status" value="1"/>
</dbReference>
<organism evidence="12 13">
    <name type="scientific">Leifsonia tongyongensis</name>
    <dbReference type="NCBI Taxonomy" id="1268043"/>
    <lineage>
        <taxon>Bacteria</taxon>
        <taxon>Bacillati</taxon>
        <taxon>Actinomycetota</taxon>
        <taxon>Actinomycetes</taxon>
        <taxon>Micrococcales</taxon>
        <taxon>Microbacteriaceae</taxon>
        <taxon>Leifsonia</taxon>
    </lineage>
</organism>
<evidence type="ECO:0000313" key="13">
    <source>
        <dbReference type="Proteomes" id="UP000474967"/>
    </source>
</evidence>
<evidence type="ECO:0000256" key="10">
    <source>
        <dbReference type="ARBA" id="ARBA00048810"/>
    </source>
</evidence>
<dbReference type="GO" id="GO:0005737">
    <property type="term" value="C:cytoplasm"/>
    <property type="evidence" value="ECO:0007669"/>
    <property type="project" value="UniProtKB-SubCell"/>
</dbReference>
<dbReference type="CDD" id="cd00955">
    <property type="entry name" value="Transaldolase_like"/>
    <property type="match status" value="1"/>
</dbReference>
<proteinExistence type="inferred from homology"/>
<dbReference type="PIRSF" id="PIRSF036915">
    <property type="entry name" value="Trnald_Bac_Plnt"/>
    <property type="match status" value="1"/>
</dbReference>
<evidence type="ECO:0000313" key="12">
    <source>
        <dbReference type="EMBL" id="NEN05918.1"/>
    </source>
</evidence>
<dbReference type="GO" id="GO:0006098">
    <property type="term" value="P:pentose-phosphate shunt"/>
    <property type="evidence" value="ECO:0007669"/>
    <property type="project" value="UniProtKB-UniRule"/>
</dbReference>
<dbReference type="NCBIfam" id="NF002881">
    <property type="entry name" value="PRK03343.1"/>
    <property type="match status" value="1"/>
</dbReference>
<evidence type="ECO:0000256" key="9">
    <source>
        <dbReference type="ARBA" id="ARBA00023270"/>
    </source>
</evidence>
<dbReference type="InterPro" id="IPR013785">
    <property type="entry name" value="Aldolase_TIM"/>
</dbReference>
<sequence length="361" mass="38609">MSVTRELRRAGVSIWLDDLSRERILSGGLARLIAERDVVGITTNPTIFANAFAGTGAYESQLAELHRAGSSPAETAFGLMTADVRSACDVLRPTFDATEGVDGRVSIEVSPAVAHAPAATLAEAHRLRSAVDRENLFVKIPATAAGIAAIRNATAAGISVNVTLIFGLDRYREVVDAYLSGLERAKEAGLQLDTIQSVASFFVSRVDVEVDRRLEALGRADSGLEGRAAIANARLAYEIFEQTLRTPRWQALEAAGANWQRPLWASTGVKSARMRDTVYVEELVAPQTVSTMPEKTLEAVWEHGSISADAITGNLGDARNVFALLEDEGISMADVASTLEAQGIEIFSASWERLLGIVAAA</sequence>
<dbReference type="PROSITE" id="PS01054">
    <property type="entry name" value="TRANSALDOLASE_1"/>
    <property type="match status" value="1"/>
</dbReference>
<dbReference type="EMBL" id="JAAGWY010000002">
    <property type="protein sequence ID" value="NEN05918.1"/>
    <property type="molecule type" value="Genomic_DNA"/>
</dbReference>
<dbReference type="PANTHER" id="PTHR10683">
    <property type="entry name" value="TRANSALDOLASE"/>
    <property type="match status" value="1"/>
</dbReference>
<evidence type="ECO:0000256" key="3">
    <source>
        <dbReference type="ARBA" id="ARBA00004857"/>
    </source>
</evidence>
<evidence type="ECO:0000256" key="4">
    <source>
        <dbReference type="ARBA" id="ARBA00008426"/>
    </source>
</evidence>
<dbReference type="RefSeq" id="WP_163289325.1">
    <property type="nucleotide sequence ID" value="NZ_JAAGWY010000002.1"/>
</dbReference>
<keyword evidence="8 11" id="KW-0570">Pentose shunt</keyword>
<comment type="similarity">
    <text evidence="4 11">Belongs to the transaldolase family. Type 2 subfamily.</text>
</comment>
<reference evidence="12 13" key="1">
    <citation type="journal article" date="2014" name="J. Microbiol.">
        <title>Diaminobutyricibacter tongyongensis gen. nov., sp. nov. and Homoserinibacter gongjuensis gen. nov., sp. nov. belong to the family Microbacteriaceae.</title>
        <authorList>
            <person name="Kim S.J."/>
            <person name="Ahn J.H."/>
            <person name="Weon H.Y."/>
            <person name="Hamada M."/>
            <person name="Suzuki K."/>
            <person name="Kwon S.W."/>
        </authorList>
    </citation>
    <scope>NUCLEOTIDE SEQUENCE [LARGE SCALE GENOMIC DNA]</scope>
    <source>
        <strain evidence="12 13">NBRC 108724</strain>
    </source>
</reference>
<dbReference type="UniPathway" id="UPA00115">
    <property type="reaction ID" value="UER00414"/>
</dbReference>
<dbReference type="HAMAP" id="MF_00493">
    <property type="entry name" value="Transaldolase_2"/>
    <property type="match status" value="1"/>
</dbReference>
<comment type="pathway">
    <text evidence="3 11">Carbohydrate degradation; pentose phosphate pathway; D-glyceraldehyde 3-phosphate and beta-D-fructose 6-phosphate from D-ribose 5-phosphate and D-xylulose 5-phosphate (non-oxidative stage): step 2/3.</text>
</comment>